<dbReference type="GO" id="GO:0003992">
    <property type="term" value="F:N2-acetyl-L-ornithine:2-oxoglutarate 5-aminotransferase activity"/>
    <property type="evidence" value="ECO:0007669"/>
    <property type="project" value="UniProtKB-UniRule"/>
</dbReference>
<comment type="subunit">
    <text evidence="6">Homodimer.</text>
</comment>
<comment type="catalytic activity">
    <reaction evidence="6">
        <text>N(2)-acetyl-L-ornithine + 2-oxoglutarate = N-acetyl-L-glutamate 5-semialdehyde + L-glutamate</text>
        <dbReference type="Rhea" id="RHEA:18049"/>
        <dbReference type="ChEBI" id="CHEBI:16810"/>
        <dbReference type="ChEBI" id="CHEBI:29123"/>
        <dbReference type="ChEBI" id="CHEBI:29985"/>
        <dbReference type="ChEBI" id="CHEBI:57805"/>
        <dbReference type="EC" id="2.6.1.11"/>
    </reaction>
</comment>
<dbReference type="PANTHER" id="PTHR11986:SF113">
    <property type="entry name" value="SUCCINYLORNITHINE TRANSAMINASE"/>
    <property type="match status" value="1"/>
</dbReference>
<dbReference type="UniPathway" id="UPA00068">
    <property type="reaction ID" value="UER00109"/>
</dbReference>
<dbReference type="EC" id="2.6.1.11" evidence="6"/>
<comment type="catalytic activity">
    <reaction evidence="5">
        <text>taurine + pyruvate = sulfoacetaldehyde + L-alanine</text>
        <dbReference type="Rhea" id="RHEA:10420"/>
        <dbReference type="ChEBI" id="CHEBI:15361"/>
        <dbReference type="ChEBI" id="CHEBI:57972"/>
        <dbReference type="ChEBI" id="CHEBI:58246"/>
        <dbReference type="ChEBI" id="CHEBI:507393"/>
        <dbReference type="EC" id="2.6.1.77"/>
    </reaction>
    <physiologicalReaction direction="left-to-right" evidence="5">
        <dbReference type="Rhea" id="RHEA:10421"/>
    </physiologicalReaction>
</comment>
<dbReference type="InterPro" id="IPR049704">
    <property type="entry name" value="Aminotrans_3_PPA_site"/>
</dbReference>
<comment type="cofactor">
    <cofactor evidence="6">
        <name>pyridoxal 5'-phosphate</name>
        <dbReference type="ChEBI" id="CHEBI:597326"/>
    </cofactor>
    <text evidence="6">Binds 1 pyridoxal phosphate per subunit.</text>
</comment>
<dbReference type="PROSITE" id="PS00600">
    <property type="entry name" value="AA_TRANSFER_CLASS_3"/>
    <property type="match status" value="1"/>
</dbReference>
<dbReference type="InterPro" id="IPR050103">
    <property type="entry name" value="Class-III_PLP-dep_AT"/>
</dbReference>
<feature type="binding site" evidence="6">
    <location>
        <position position="142"/>
    </location>
    <ligand>
        <name>N(2)-acetyl-L-ornithine</name>
        <dbReference type="ChEBI" id="CHEBI:57805"/>
    </ligand>
</feature>
<keyword evidence="3 6" id="KW-0663">Pyridoxal phosphate</keyword>
<organism evidence="7 8">
    <name type="scientific">Malonomonas rubra DSM 5091</name>
    <dbReference type="NCBI Taxonomy" id="1122189"/>
    <lineage>
        <taxon>Bacteria</taxon>
        <taxon>Pseudomonadati</taxon>
        <taxon>Thermodesulfobacteriota</taxon>
        <taxon>Desulfuromonadia</taxon>
        <taxon>Desulfuromonadales</taxon>
        <taxon>Geopsychrobacteraceae</taxon>
        <taxon>Malonomonas</taxon>
    </lineage>
</organism>
<keyword evidence="1 6" id="KW-0032">Aminotransferase</keyword>
<dbReference type="InterPro" id="IPR004636">
    <property type="entry name" value="AcOrn/SuccOrn_fam"/>
</dbReference>
<dbReference type="RefSeq" id="WP_072909607.1">
    <property type="nucleotide sequence ID" value="NZ_FQZT01000014.1"/>
</dbReference>
<dbReference type="OrthoDB" id="9801052at2"/>
<dbReference type="GO" id="GO:0005737">
    <property type="term" value="C:cytoplasm"/>
    <property type="evidence" value="ECO:0007669"/>
    <property type="project" value="UniProtKB-SubCell"/>
</dbReference>
<name>A0A1M6LRM7_MALRU</name>
<keyword evidence="2 6" id="KW-0808">Transferase</keyword>
<evidence type="ECO:0000256" key="6">
    <source>
        <dbReference type="HAMAP-Rule" id="MF_01107"/>
    </source>
</evidence>
<evidence type="ECO:0000256" key="5">
    <source>
        <dbReference type="ARBA" id="ARBA00052998"/>
    </source>
</evidence>
<dbReference type="InterPro" id="IPR015422">
    <property type="entry name" value="PyrdxlP-dep_Trfase_small"/>
</dbReference>
<evidence type="ECO:0000256" key="3">
    <source>
        <dbReference type="ARBA" id="ARBA00022898"/>
    </source>
</evidence>
<dbReference type="STRING" id="1122189.SAMN02745165_03059"/>
<comment type="similarity">
    <text evidence="6">Belongs to the class-III pyridoxal-phosphate-dependent aminotransferase family. ArgD subfamily.</text>
</comment>
<evidence type="ECO:0000313" key="8">
    <source>
        <dbReference type="Proteomes" id="UP000184171"/>
    </source>
</evidence>
<evidence type="ECO:0000256" key="4">
    <source>
        <dbReference type="ARBA" id="ARBA00023317"/>
    </source>
</evidence>
<dbReference type="InterPro" id="IPR005814">
    <property type="entry name" value="Aminotrans_3"/>
</dbReference>
<keyword evidence="6" id="KW-0055">Arginine biosynthesis</keyword>
<gene>
    <name evidence="6" type="primary">argD</name>
    <name evidence="7" type="ORF">SAMN02745165_03059</name>
</gene>
<evidence type="ECO:0000256" key="1">
    <source>
        <dbReference type="ARBA" id="ARBA00022576"/>
    </source>
</evidence>
<dbReference type="GO" id="GO:0006526">
    <property type="term" value="P:L-arginine biosynthetic process"/>
    <property type="evidence" value="ECO:0007669"/>
    <property type="project" value="UniProtKB-UniRule"/>
</dbReference>
<feature type="modified residue" description="N6-(pyridoxal phosphate)lysine" evidence="6">
    <location>
        <position position="253"/>
    </location>
</feature>
<dbReference type="HAMAP" id="MF_01107">
    <property type="entry name" value="ArgD_aminotrans_3"/>
    <property type="match status" value="1"/>
</dbReference>
<dbReference type="Gene3D" id="3.40.640.10">
    <property type="entry name" value="Type I PLP-dependent aspartate aminotransferase-like (Major domain)"/>
    <property type="match status" value="1"/>
</dbReference>
<dbReference type="PANTHER" id="PTHR11986">
    <property type="entry name" value="AMINOTRANSFERASE CLASS III"/>
    <property type="match status" value="1"/>
</dbReference>
<keyword evidence="8" id="KW-1185">Reference proteome</keyword>
<comment type="miscellaneous">
    <text evidence="6">May also have succinyldiaminopimelate aminotransferase activity, thus carrying out the corresponding step in lysine biosynthesis.</text>
</comment>
<keyword evidence="4" id="KW-0670">Pyruvate</keyword>
<keyword evidence="6" id="KW-0028">Amino-acid biosynthesis</keyword>
<dbReference type="GO" id="GO:0042802">
    <property type="term" value="F:identical protein binding"/>
    <property type="evidence" value="ECO:0007669"/>
    <property type="project" value="TreeGrafter"/>
</dbReference>
<comment type="pathway">
    <text evidence="6">Amino-acid biosynthesis; L-arginine biosynthesis; N(2)-acetyl-L-ornithine from L-glutamate: step 4/4.</text>
</comment>
<evidence type="ECO:0000256" key="2">
    <source>
        <dbReference type="ARBA" id="ARBA00022679"/>
    </source>
</evidence>
<dbReference type="Proteomes" id="UP000184171">
    <property type="component" value="Unassembled WGS sequence"/>
</dbReference>
<comment type="subcellular location">
    <subcellularLocation>
        <location evidence="6">Cytoplasm</location>
    </subcellularLocation>
</comment>
<dbReference type="NCBIfam" id="NF002325">
    <property type="entry name" value="PRK01278.1"/>
    <property type="match status" value="1"/>
</dbReference>
<reference evidence="7 8" key="1">
    <citation type="submission" date="2016-11" db="EMBL/GenBank/DDBJ databases">
        <authorList>
            <person name="Jaros S."/>
            <person name="Januszkiewicz K."/>
            <person name="Wedrychowicz H."/>
        </authorList>
    </citation>
    <scope>NUCLEOTIDE SEQUENCE [LARGE SCALE GENOMIC DNA]</scope>
    <source>
        <strain evidence="7 8">DSM 5091</strain>
    </source>
</reference>
<dbReference type="InterPro" id="IPR015421">
    <property type="entry name" value="PyrdxlP-dep_Trfase_major"/>
</dbReference>
<protein>
    <recommendedName>
        <fullName evidence="6">Acetylornithine aminotransferase</fullName>
        <shortName evidence="6">ACOAT</shortName>
        <ecNumber evidence="6">2.6.1.11</ecNumber>
    </recommendedName>
</protein>
<sequence>MSKSQEWIDRGLTHVAATYGRYPLVADCGDGCWLLDVDGKRYLDFLAGVAVNNLGHCHPKVVKAIQEQAGKLLHCSNFYHIPQQIELAELLCTHSFGDRVFFCNSGVEANEAAIKLARKYSYENHGKERNEVITAVASFHGRTLAGISATGQDKVKEGFAPMLPGFKHVPFGDFEAMRAAVGPNTCAIMLEPVQGEGGVNIPPAGYLQSIRELCDENNLLLIFDEVQVGCGRTGSLFAYQQEGVEPDIMTLAKALAGGPPIGAMISREKHAGALGPGTHGSTFGGNPLLASAALAAMKVYLEDGVLENCRKTGDYLRAKLEELQEKYDFVVEVRGRGLIIGMELNIAGGEMVKTALERGLLINCTVDKVLRFVPPLIIDTDEIDQMIEILEGIFAEYQEKK</sequence>
<dbReference type="InterPro" id="IPR015424">
    <property type="entry name" value="PyrdxlP-dep_Trfase"/>
</dbReference>
<accession>A0A1M6LRM7</accession>
<feature type="binding site" evidence="6">
    <location>
        <position position="282"/>
    </location>
    <ligand>
        <name>pyridoxal 5'-phosphate</name>
        <dbReference type="ChEBI" id="CHEBI:597326"/>
    </ligand>
</feature>
<dbReference type="PIRSF" id="PIRSF000521">
    <property type="entry name" value="Transaminase_4ab_Lys_Orn"/>
    <property type="match status" value="1"/>
</dbReference>
<dbReference type="SUPFAM" id="SSF53383">
    <property type="entry name" value="PLP-dependent transferases"/>
    <property type="match status" value="1"/>
</dbReference>
<comment type="caution">
    <text evidence="6">Lacks conserved residue(s) required for the propagation of feature annotation.</text>
</comment>
<dbReference type="GO" id="GO:0031299">
    <property type="term" value="F:taurine-pyruvate aminotransferase activity"/>
    <property type="evidence" value="ECO:0007669"/>
    <property type="project" value="UniProtKB-EC"/>
</dbReference>
<dbReference type="CDD" id="cd00610">
    <property type="entry name" value="OAT_like"/>
    <property type="match status" value="1"/>
</dbReference>
<dbReference type="Gene3D" id="3.90.1150.10">
    <property type="entry name" value="Aspartate Aminotransferase, domain 1"/>
    <property type="match status" value="1"/>
</dbReference>
<feature type="binding site" evidence="6">
    <location>
        <position position="139"/>
    </location>
    <ligand>
        <name>pyridoxal 5'-phosphate</name>
        <dbReference type="ChEBI" id="CHEBI:597326"/>
    </ligand>
</feature>
<proteinExistence type="inferred from homology"/>
<feature type="binding site" evidence="6">
    <location>
        <position position="281"/>
    </location>
    <ligand>
        <name>N(2)-acetyl-L-ornithine</name>
        <dbReference type="ChEBI" id="CHEBI:57805"/>
    </ligand>
</feature>
<dbReference type="GO" id="GO:0030170">
    <property type="term" value="F:pyridoxal phosphate binding"/>
    <property type="evidence" value="ECO:0007669"/>
    <property type="project" value="InterPro"/>
</dbReference>
<evidence type="ECO:0000313" key="7">
    <source>
        <dbReference type="EMBL" id="SHJ73811.1"/>
    </source>
</evidence>
<dbReference type="EMBL" id="FQZT01000014">
    <property type="protein sequence ID" value="SHJ73811.1"/>
    <property type="molecule type" value="Genomic_DNA"/>
</dbReference>
<feature type="binding site" evidence="6">
    <location>
        <begin position="224"/>
        <end position="227"/>
    </location>
    <ligand>
        <name>pyridoxal 5'-phosphate</name>
        <dbReference type="ChEBI" id="CHEBI:597326"/>
    </ligand>
</feature>
<keyword evidence="6" id="KW-0963">Cytoplasm</keyword>
<dbReference type="NCBIfam" id="TIGR00707">
    <property type="entry name" value="argD"/>
    <property type="match status" value="1"/>
</dbReference>
<dbReference type="FunFam" id="3.40.640.10:FF:000004">
    <property type="entry name" value="Acetylornithine aminotransferase"/>
    <property type="match status" value="1"/>
</dbReference>
<dbReference type="AlphaFoldDB" id="A0A1M6LRM7"/>
<dbReference type="Pfam" id="PF00202">
    <property type="entry name" value="Aminotran_3"/>
    <property type="match status" value="1"/>
</dbReference>